<dbReference type="Pfam" id="PF11111">
    <property type="entry name" value="CENP-M"/>
    <property type="match status" value="1"/>
</dbReference>
<gene>
    <name evidence="7" type="primary">ORF161074</name>
</gene>
<proteinExistence type="predicted"/>
<dbReference type="InterPro" id="IPR027417">
    <property type="entry name" value="P-loop_NTPase"/>
</dbReference>
<sequence>MDADVSDALNTPRQSLKILRPFNALRHLYSPRTILVICSENCLNIPEDLKTFTEGDNGVHVHFTTKLPIQNYDKHPAVDAVVLVYKVFNQNSLKTIRDSIPYIDVRYLVGKCFILVTSDAEFHQTDVYEIETLANSYMLPIHYISKVKNPDGRDPPRLQIPSSLMSIYCPPVGSDVNSLIINAAVMKS</sequence>
<name>A0A0B7B3U0_9EUPU</name>
<dbReference type="GO" id="GO:0005634">
    <property type="term" value="C:nucleus"/>
    <property type="evidence" value="ECO:0007669"/>
    <property type="project" value="UniProtKB-SubCell"/>
</dbReference>
<comment type="subcellular location">
    <subcellularLocation>
        <location evidence="2">Chromosome</location>
        <location evidence="2">Centromere</location>
    </subcellularLocation>
    <subcellularLocation>
        <location evidence="1">Nucleus</location>
    </subcellularLocation>
</comment>
<dbReference type="Gene3D" id="3.40.50.300">
    <property type="entry name" value="P-loop containing nucleotide triphosphate hydrolases"/>
    <property type="match status" value="1"/>
</dbReference>
<reference evidence="7" key="1">
    <citation type="submission" date="2014-12" db="EMBL/GenBank/DDBJ databases">
        <title>Insight into the proteome of Arion vulgaris.</title>
        <authorList>
            <person name="Aradska J."/>
            <person name="Bulat T."/>
            <person name="Smidak R."/>
            <person name="Sarate P."/>
            <person name="Gangsoo J."/>
            <person name="Sialana F."/>
            <person name="Bilban M."/>
            <person name="Lubec G."/>
        </authorList>
    </citation>
    <scope>NUCLEOTIDE SEQUENCE</scope>
    <source>
        <tissue evidence="7">Skin</tissue>
    </source>
</reference>
<keyword evidence="5" id="KW-0539">Nucleus</keyword>
<keyword evidence="6" id="KW-0137">Centromere</keyword>
<keyword evidence="4" id="KW-0158">Chromosome</keyword>
<dbReference type="EMBL" id="HACG01040858">
    <property type="protein sequence ID" value="CEK87723.1"/>
    <property type="molecule type" value="Transcribed_RNA"/>
</dbReference>
<evidence type="ECO:0000256" key="4">
    <source>
        <dbReference type="ARBA" id="ARBA00022454"/>
    </source>
</evidence>
<dbReference type="GO" id="GO:0000775">
    <property type="term" value="C:chromosome, centromeric region"/>
    <property type="evidence" value="ECO:0007669"/>
    <property type="project" value="UniProtKB-SubCell"/>
</dbReference>
<evidence type="ECO:0000256" key="3">
    <source>
        <dbReference type="ARBA" id="ARBA00016382"/>
    </source>
</evidence>
<organism evidence="7">
    <name type="scientific">Arion vulgaris</name>
    <dbReference type="NCBI Taxonomy" id="1028688"/>
    <lineage>
        <taxon>Eukaryota</taxon>
        <taxon>Metazoa</taxon>
        <taxon>Spiralia</taxon>
        <taxon>Lophotrochozoa</taxon>
        <taxon>Mollusca</taxon>
        <taxon>Gastropoda</taxon>
        <taxon>Heterobranchia</taxon>
        <taxon>Euthyneura</taxon>
        <taxon>Panpulmonata</taxon>
        <taxon>Eupulmonata</taxon>
        <taxon>Stylommatophora</taxon>
        <taxon>Helicina</taxon>
        <taxon>Arionoidea</taxon>
        <taxon>Arionidae</taxon>
        <taxon>Arion</taxon>
    </lineage>
</organism>
<evidence type="ECO:0000313" key="7">
    <source>
        <dbReference type="EMBL" id="CEK87723.1"/>
    </source>
</evidence>
<dbReference type="AlphaFoldDB" id="A0A0B7B3U0"/>
<accession>A0A0B7B3U0</accession>
<protein>
    <recommendedName>
        <fullName evidence="3">Centromere protein M</fullName>
    </recommendedName>
</protein>
<evidence type="ECO:0000256" key="2">
    <source>
        <dbReference type="ARBA" id="ARBA00004584"/>
    </source>
</evidence>
<dbReference type="PANTHER" id="PTHR34436:SF1">
    <property type="entry name" value="CENTROMERE PROTEIN M"/>
    <property type="match status" value="1"/>
</dbReference>
<evidence type="ECO:0000256" key="5">
    <source>
        <dbReference type="ARBA" id="ARBA00023242"/>
    </source>
</evidence>
<evidence type="ECO:0000256" key="1">
    <source>
        <dbReference type="ARBA" id="ARBA00004123"/>
    </source>
</evidence>
<dbReference type="PANTHER" id="PTHR34436">
    <property type="entry name" value="CENTROMERE PROTEIN M"/>
    <property type="match status" value="1"/>
</dbReference>
<dbReference type="InterPro" id="IPR020987">
    <property type="entry name" value="Centromere_Cenp-M"/>
</dbReference>
<evidence type="ECO:0000256" key="6">
    <source>
        <dbReference type="ARBA" id="ARBA00023328"/>
    </source>
</evidence>